<dbReference type="KEGG" id="bco:Bcell_3546"/>
<dbReference type="STRING" id="649639.Bcell_3546"/>
<feature type="compositionally biased region" description="Acidic residues" evidence="1">
    <location>
        <begin position="31"/>
        <end position="48"/>
    </location>
</feature>
<keyword evidence="4" id="KW-1185">Reference proteome</keyword>
<feature type="region of interest" description="Disordered" evidence="1">
    <location>
        <begin position="24"/>
        <end position="84"/>
    </location>
</feature>
<keyword evidence="2" id="KW-0732">Signal</keyword>
<evidence type="ECO:0000256" key="2">
    <source>
        <dbReference type="SAM" id="SignalP"/>
    </source>
</evidence>
<gene>
    <name evidence="3" type="ordered locus">Bcell_3546</name>
</gene>
<reference evidence="3 4" key="1">
    <citation type="submission" date="2010-12" db="EMBL/GenBank/DDBJ databases">
        <title>Complete sequence of Bacillus cellulosilyticus DSM 2522.</title>
        <authorList>
            <consortium name="US DOE Joint Genome Institute"/>
            <person name="Lucas S."/>
            <person name="Copeland A."/>
            <person name="Lapidus A."/>
            <person name="Cheng J.-F."/>
            <person name="Bruce D."/>
            <person name="Goodwin L."/>
            <person name="Pitluck S."/>
            <person name="Chertkov O."/>
            <person name="Detter J.C."/>
            <person name="Han C."/>
            <person name="Tapia R."/>
            <person name="Land M."/>
            <person name="Hauser L."/>
            <person name="Jeffries C."/>
            <person name="Kyrpides N."/>
            <person name="Ivanova N."/>
            <person name="Mikhailova N."/>
            <person name="Brumm P."/>
            <person name="Mead D."/>
            <person name="Woyke T."/>
        </authorList>
    </citation>
    <scope>NUCLEOTIDE SEQUENCE [LARGE SCALE GENOMIC DNA]</scope>
    <source>
        <strain evidence="4">ATCC 21833 / DSM 2522 / FERM P-1141 / JCM 9156 / N-4</strain>
    </source>
</reference>
<name>E6TRF7_EVAC2</name>
<sequence length="218" mass="25155">MQRLSMCLMVLFLILVGCGSDDVVEDNSGPDNEETESTIDEEGQETTEEVAASESEEDTKDETETLEEETLEEGDLDTSIPYDEDDDVSMQIAKLSDELANTYTNRKIERRIFLMHSALIEKLGGEEEVAKALEIEFEEDYLRAHPMGFKLIDDPDQDVIRVSQHMEYVPLGYFDYEGERIKSNAFAHEYINTYAKEDGMWKLYDTELIEYELLQENR</sequence>
<feature type="signal peptide" evidence="2">
    <location>
        <begin position="1"/>
        <end position="19"/>
    </location>
</feature>
<feature type="chain" id="PRO_5038999668" description="Lipoprotein" evidence="2">
    <location>
        <begin position="20"/>
        <end position="218"/>
    </location>
</feature>
<dbReference type="PROSITE" id="PS51257">
    <property type="entry name" value="PROKAR_LIPOPROTEIN"/>
    <property type="match status" value="1"/>
</dbReference>
<evidence type="ECO:0000313" key="4">
    <source>
        <dbReference type="Proteomes" id="UP000001401"/>
    </source>
</evidence>
<dbReference type="Proteomes" id="UP000001401">
    <property type="component" value="Chromosome"/>
</dbReference>
<feature type="compositionally biased region" description="Acidic residues" evidence="1">
    <location>
        <begin position="54"/>
        <end position="84"/>
    </location>
</feature>
<proteinExistence type="predicted"/>
<dbReference type="AlphaFoldDB" id="E6TRF7"/>
<evidence type="ECO:0000313" key="3">
    <source>
        <dbReference type="EMBL" id="ADU31787.1"/>
    </source>
</evidence>
<protein>
    <recommendedName>
        <fullName evidence="5">Lipoprotein</fullName>
    </recommendedName>
</protein>
<dbReference type="HOGENOM" id="CLU_1264802_0_0_9"/>
<evidence type="ECO:0008006" key="5">
    <source>
        <dbReference type="Google" id="ProtNLM"/>
    </source>
</evidence>
<evidence type="ECO:0000256" key="1">
    <source>
        <dbReference type="SAM" id="MobiDB-lite"/>
    </source>
</evidence>
<dbReference type="EMBL" id="CP002394">
    <property type="protein sequence ID" value="ADU31787.1"/>
    <property type="molecule type" value="Genomic_DNA"/>
</dbReference>
<accession>E6TRF7</accession>
<organism evidence="3 4">
    <name type="scientific">Evansella cellulosilytica (strain ATCC 21833 / DSM 2522 / FERM P-1141 / JCM 9156 / N-4)</name>
    <name type="common">Bacillus cellulosilyticus</name>
    <dbReference type="NCBI Taxonomy" id="649639"/>
    <lineage>
        <taxon>Bacteria</taxon>
        <taxon>Bacillati</taxon>
        <taxon>Bacillota</taxon>
        <taxon>Bacilli</taxon>
        <taxon>Bacillales</taxon>
        <taxon>Bacillaceae</taxon>
        <taxon>Evansella</taxon>
    </lineage>
</organism>
<dbReference type="RefSeq" id="WP_013490118.1">
    <property type="nucleotide sequence ID" value="NC_014829.1"/>
</dbReference>